<name>C1E0Q7_MICCC</name>
<organism evidence="3 4">
    <name type="scientific">Micromonas commoda (strain RCC299 / NOUM17 / CCMP2709)</name>
    <name type="common">Picoplanktonic green alga</name>
    <dbReference type="NCBI Taxonomy" id="296587"/>
    <lineage>
        <taxon>Eukaryota</taxon>
        <taxon>Viridiplantae</taxon>
        <taxon>Chlorophyta</taxon>
        <taxon>Mamiellophyceae</taxon>
        <taxon>Mamiellales</taxon>
        <taxon>Mamiellaceae</taxon>
        <taxon>Micromonas</taxon>
    </lineage>
</organism>
<dbReference type="GO" id="GO:0038023">
    <property type="term" value="F:signaling receptor activity"/>
    <property type="evidence" value="ECO:0007669"/>
    <property type="project" value="InterPro"/>
</dbReference>
<dbReference type="Pfam" id="PF14752">
    <property type="entry name" value="RBP_receptor"/>
    <property type="match status" value="1"/>
</dbReference>
<keyword evidence="4" id="KW-1185">Reference proteome</keyword>
<evidence type="ECO:0000313" key="3">
    <source>
        <dbReference type="EMBL" id="ACO62044.1"/>
    </source>
</evidence>
<accession>C1E0Q7</accession>
<feature type="region of interest" description="Disordered" evidence="1">
    <location>
        <begin position="230"/>
        <end position="288"/>
    </location>
</feature>
<dbReference type="PROSITE" id="PS50003">
    <property type="entry name" value="PH_DOMAIN"/>
    <property type="match status" value="1"/>
</dbReference>
<dbReference type="InterPro" id="IPR026612">
    <property type="entry name" value="STRA6-like"/>
</dbReference>
<evidence type="ECO:0000256" key="1">
    <source>
        <dbReference type="SAM" id="MobiDB-lite"/>
    </source>
</evidence>
<feature type="compositionally biased region" description="Basic and acidic residues" evidence="1">
    <location>
        <begin position="258"/>
        <end position="288"/>
    </location>
</feature>
<reference evidence="3 4" key="1">
    <citation type="journal article" date="2009" name="Science">
        <title>Green evolution and dynamic adaptations revealed by genomes of the marine picoeukaryotes Micromonas.</title>
        <authorList>
            <person name="Worden A.Z."/>
            <person name="Lee J.H."/>
            <person name="Mock T."/>
            <person name="Rouze P."/>
            <person name="Simmons M.P."/>
            <person name="Aerts A.L."/>
            <person name="Allen A.E."/>
            <person name="Cuvelier M.L."/>
            <person name="Derelle E."/>
            <person name="Everett M.V."/>
            <person name="Foulon E."/>
            <person name="Grimwood J."/>
            <person name="Gundlach H."/>
            <person name="Henrissat B."/>
            <person name="Napoli C."/>
            <person name="McDonald S.M."/>
            <person name="Parker M.S."/>
            <person name="Rombauts S."/>
            <person name="Salamov A."/>
            <person name="Von Dassow P."/>
            <person name="Badger J.H."/>
            <person name="Coutinho P.M."/>
            <person name="Demir E."/>
            <person name="Dubchak I."/>
            <person name="Gentemann C."/>
            <person name="Eikrem W."/>
            <person name="Gready J.E."/>
            <person name="John U."/>
            <person name="Lanier W."/>
            <person name="Lindquist E.A."/>
            <person name="Lucas S."/>
            <person name="Mayer K.F."/>
            <person name="Moreau H."/>
            <person name="Not F."/>
            <person name="Otillar R."/>
            <person name="Panaud O."/>
            <person name="Pangilinan J."/>
            <person name="Paulsen I."/>
            <person name="Piegu B."/>
            <person name="Poliakov A."/>
            <person name="Robbens S."/>
            <person name="Schmutz J."/>
            <person name="Toulza E."/>
            <person name="Wyss T."/>
            <person name="Zelensky A."/>
            <person name="Zhou K."/>
            <person name="Armbrust E.V."/>
            <person name="Bhattacharya D."/>
            <person name="Goodenough U.W."/>
            <person name="Van de Peer Y."/>
            <person name="Grigoriev I.V."/>
        </authorList>
    </citation>
    <scope>NUCLEOTIDE SEQUENCE [LARGE SCALE GENOMIC DNA]</scope>
    <source>
        <strain evidence="4">RCC299 / NOUM17</strain>
    </source>
</reference>
<feature type="region of interest" description="Disordered" evidence="1">
    <location>
        <begin position="44"/>
        <end position="73"/>
    </location>
</feature>
<gene>
    <name evidence="3" type="ORF">MICPUN_107850</name>
</gene>
<dbReference type="SMART" id="SM00233">
    <property type="entry name" value="PH"/>
    <property type="match status" value="1"/>
</dbReference>
<dbReference type="OrthoDB" id="2376984at2759"/>
<dbReference type="AlphaFoldDB" id="C1E0Q7"/>
<dbReference type="InterPro" id="IPR001849">
    <property type="entry name" value="PH_domain"/>
</dbReference>
<feature type="compositionally biased region" description="Acidic residues" evidence="1">
    <location>
        <begin position="240"/>
        <end position="250"/>
    </location>
</feature>
<protein>
    <recommendedName>
        <fullName evidence="2">PH domain-containing protein</fullName>
    </recommendedName>
</protein>
<dbReference type="Proteomes" id="UP000002009">
    <property type="component" value="Chromosome 3"/>
</dbReference>
<proteinExistence type="predicted"/>
<evidence type="ECO:0000259" key="2">
    <source>
        <dbReference type="PROSITE" id="PS50003"/>
    </source>
</evidence>
<dbReference type="KEGG" id="mis:MICPUN_107850"/>
<dbReference type="EMBL" id="CP001324">
    <property type="protein sequence ID" value="ACO62044.1"/>
    <property type="molecule type" value="Genomic_DNA"/>
</dbReference>
<sequence>MAYISVVLNDWKYSCPIVWSFYSTALAAGRENGKLRREVEQNLRLKYSKELPPPNTSSEPPSEKSMKSGIKSGMKGVAKGMTDVAKVTSGGLTYLLFGGKDDMSNEMREELEVELDKIRRSRRARTRWFLALTLMNNPSLIAMRRPWGGQPQNVAMLKPSHLPHAVKKGWLRRRGGILGVVNDDYVMLTPGVLYIFEHDLARNPKVYTLSSRVLVRRLFVSVRDQTSGGWHFGGDRYEPGPDEVDPPDAEDGLRLPSKKIDDKEKGNKKKDDKDKGGDGDPAKSAESSKWKLREKHFFVISIPGGPMEVFASADLDDVTDWVGALRASCLGAPDRSMLAGLKQD</sequence>
<dbReference type="GeneID" id="8241533"/>
<dbReference type="SUPFAM" id="SSF50729">
    <property type="entry name" value="PH domain-like"/>
    <property type="match status" value="1"/>
</dbReference>
<feature type="domain" description="PH" evidence="2">
    <location>
        <begin position="164"/>
        <end position="330"/>
    </location>
</feature>
<dbReference type="RefSeq" id="XP_002500786.1">
    <property type="nucleotide sequence ID" value="XM_002500740.1"/>
</dbReference>
<dbReference type="InParanoid" id="C1E0Q7"/>
<evidence type="ECO:0000313" key="4">
    <source>
        <dbReference type="Proteomes" id="UP000002009"/>
    </source>
</evidence>